<dbReference type="Gene3D" id="3.40.50.300">
    <property type="entry name" value="P-loop containing nucleotide triphosphate hydrolases"/>
    <property type="match status" value="1"/>
</dbReference>
<evidence type="ECO:0000256" key="1">
    <source>
        <dbReference type="ARBA" id="ARBA00004123"/>
    </source>
</evidence>
<organism evidence="8 9">
    <name type="scientific">Maudiozyma exigua</name>
    <name type="common">Yeast</name>
    <name type="synonym">Kazachstania exigua</name>
    <dbReference type="NCBI Taxonomy" id="34358"/>
    <lineage>
        <taxon>Eukaryota</taxon>
        <taxon>Fungi</taxon>
        <taxon>Dikarya</taxon>
        <taxon>Ascomycota</taxon>
        <taxon>Saccharomycotina</taxon>
        <taxon>Saccharomycetes</taxon>
        <taxon>Saccharomycetales</taxon>
        <taxon>Saccharomycetaceae</taxon>
        <taxon>Maudiozyma</taxon>
    </lineage>
</organism>
<evidence type="ECO:0000256" key="4">
    <source>
        <dbReference type="ARBA" id="ARBA00023125"/>
    </source>
</evidence>
<comment type="function">
    <text evidence="6">Component of the origin recognition complex (ORC) that binds origins of replication.</text>
</comment>
<feature type="domain" description="Origin recognition complex subunit 4 C-terminal" evidence="7">
    <location>
        <begin position="324"/>
        <end position="542"/>
    </location>
</feature>
<keyword evidence="4 6" id="KW-0238">DNA-binding</keyword>
<comment type="subcellular location">
    <subcellularLocation>
        <location evidence="1 6">Nucleus</location>
    </subcellularLocation>
</comment>
<keyword evidence="5 6" id="KW-0539">Nucleus</keyword>
<dbReference type="Pfam" id="PF14629">
    <property type="entry name" value="ORC4_C"/>
    <property type="match status" value="1"/>
</dbReference>
<dbReference type="OrthoDB" id="343623at2759"/>
<dbReference type="PANTHER" id="PTHR12087:SF0">
    <property type="entry name" value="ORIGIN RECOGNITION COMPLEX SUBUNIT 4"/>
    <property type="match status" value="1"/>
</dbReference>
<gene>
    <name evidence="8" type="ORF">C6P45_002018</name>
</gene>
<protein>
    <recommendedName>
        <fullName evidence="6">Origin recognition complex subunit 4</fullName>
    </recommendedName>
</protein>
<evidence type="ECO:0000259" key="7">
    <source>
        <dbReference type="Pfam" id="PF14629"/>
    </source>
</evidence>
<dbReference type="GO" id="GO:0006270">
    <property type="term" value="P:DNA replication initiation"/>
    <property type="evidence" value="ECO:0007669"/>
    <property type="project" value="TreeGrafter"/>
</dbReference>
<evidence type="ECO:0000256" key="5">
    <source>
        <dbReference type="ARBA" id="ARBA00023242"/>
    </source>
</evidence>
<evidence type="ECO:0000313" key="8">
    <source>
        <dbReference type="EMBL" id="KAG0670642.1"/>
    </source>
</evidence>
<proteinExistence type="inferred from homology"/>
<dbReference type="EMBL" id="PUHR01000020">
    <property type="protein sequence ID" value="KAG0670642.1"/>
    <property type="molecule type" value="Genomic_DNA"/>
</dbReference>
<dbReference type="InterPro" id="IPR027417">
    <property type="entry name" value="P-loop_NTPase"/>
</dbReference>
<dbReference type="SUPFAM" id="SSF52540">
    <property type="entry name" value="P-loop containing nucleoside triphosphate hydrolases"/>
    <property type="match status" value="1"/>
</dbReference>
<accession>A0A9P6WE40</accession>
<reference evidence="8 9" key="1">
    <citation type="submission" date="2020-11" db="EMBL/GenBank/DDBJ databases">
        <title>Kefir isolates.</title>
        <authorList>
            <person name="Marcisauskas S."/>
            <person name="Kim Y."/>
            <person name="Blasche S."/>
        </authorList>
    </citation>
    <scope>NUCLEOTIDE SEQUENCE [LARGE SCALE GENOMIC DNA]</scope>
    <source>
        <strain evidence="8 9">OG2</strain>
    </source>
</reference>
<keyword evidence="3 6" id="KW-0235">DNA replication</keyword>
<evidence type="ECO:0000256" key="2">
    <source>
        <dbReference type="ARBA" id="ARBA00005334"/>
    </source>
</evidence>
<dbReference type="AlphaFoldDB" id="A0A9P6WE40"/>
<dbReference type="PIRSF" id="PIRSF007858">
    <property type="entry name" value="ORC4"/>
    <property type="match status" value="1"/>
</dbReference>
<sequence>MTDIEQIQNKEQIASIGVNDTTNIGSDPEIMLSTSALPIKRASSDNADQISEDVNKKIQKTIDPTFLAFKTRLLRHLNQTLPYDETKVFSYLTETRQEISRILKQSVIQKESHSAIVVGSRNSYKSHLINNELRYLKKEHPEQFIVVRLNGLIHSEHTAIKSIALQLEIELKKLNNDEEGIMPLQIEHSADNDEDEDINVSAGSLTEIFEKILKLLDATKSHSDKKNGNNKAKVSVIFIFDEIDTFAGPVRQTLLYNLFDMVEHSVVPVCILGTTSKLNISEFLEKRVRSRFSQRVIYVPETADLDEFMLTSKENLSPLVPKPDTEDKKHIIEWNELVDNLLKDESSQLFSEIQKNYETFKSQTFLKNSILPLVDGNMEFSELKEAITTCKSIKDYCINQYQNELTAMVQTLSDLELAILIAAARTTLKSKDGTTNFNIAYVEYSNMIKTLNARIPSTNNLNFTSDKILDNLIKLWSKGDLKNIWESLQELKFLTEKGSIGLRESAQAVFYASNYMIQTSTIPFDLRTFNVQITLHDLRRIVSKSSMFYPWTQL</sequence>
<keyword evidence="9" id="KW-1185">Reference proteome</keyword>
<dbReference type="GO" id="GO:0003688">
    <property type="term" value="F:DNA replication origin binding"/>
    <property type="evidence" value="ECO:0007669"/>
    <property type="project" value="TreeGrafter"/>
</dbReference>
<dbReference type="Proteomes" id="UP000750334">
    <property type="component" value="Unassembled WGS sequence"/>
</dbReference>
<evidence type="ECO:0000256" key="3">
    <source>
        <dbReference type="ARBA" id="ARBA00022705"/>
    </source>
</evidence>
<comment type="similarity">
    <text evidence="2 6">Belongs to the ORC4 family.</text>
</comment>
<dbReference type="GO" id="GO:0005664">
    <property type="term" value="C:nuclear origin of replication recognition complex"/>
    <property type="evidence" value="ECO:0007669"/>
    <property type="project" value="TreeGrafter"/>
</dbReference>
<name>A0A9P6WE40_MAUEX</name>
<dbReference type="PANTHER" id="PTHR12087">
    <property type="entry name" value="ORIGIN RECOGNITION COMPLEX SUBUNIT 4"/>
    <property type="match status" value="1"/>
</dbReference>
<comment type="caution">
    <text evidence="8">The sequence shown here is derived from an EMBL/GenBank/DDBJ whole genome shotgun (WGS) entry which is preliminary data.</text>
</comment>
<evidence type="ECO:0000313" key="9">
    <source>
        <dbReference type="Proteomes" id="UP000750334"/>
    </source>
</evidence>
<evidence type="ECO:0000256" key="6">
    <source>
        <dbReference type="PIRNR" id="PIRNR007858"/>
    </source>
</evidence>
<dbReference type="InterPro" id="IPR032705">
    <property type="entry name" value="ORC4_C"/>
</dbReference>
<dbReference type="FunFam" id="3.40.50.300:FF:001499">
    <property type="entry name" value="Origin recognition complex subunit 4, putative"/>
    <property type="match status" value="1"/>
</dbReference>
<dbReference type="InterPro" id="IPR016527">
    <property type="entry name" value="ORC4"/>
</dbReference>